<keyword evidence="3" id="KW-0378">Hydrolase</keyword>
<dbReference type="PANTHER" id="PTHR34218">
    <property type="entry name" value="PEPTIDASE S45 PENICILLIN AMIDASE"/>
    <property type="match status" value="1"/>
</dbReference>
<evidence type="ECO:0000313" key="6">
    <source>
        <dbReference type="Proteomes" id="UP000730482"/>
    </source>
</evidence>
<keyword evidence="4" id="KW-0865">Zymogen</keyword>
<organism evidence="5 6">
    <name type="scientific">Catenulispora pinistramenti</name>
    <dbReference type="NCBI Taxonomy" id="2705254"/>
    <lineage>
        <taxon>Bacteria</taxon>
        <taxon>Bacillati</taxon>
        <taxon>Actinomycetota</taxon>
        <taxon>Actinomycetes</taxon>
        <taxon>Catenulisporales</taxon>
        <taxon>Catenulisporaceae</taxon>
        <taxon>Catenulispora</taxon>
    </lineage>
</organism>
<keyword evidence="2" id="KW-0732">Signal</keyword>
<dbReference type="InterPro" id="IPR043147">
    <property type="entry name" value="Penicillin_amidase_A-knob"/>
</dbReference>
<evidence type="ECO:0000256" key="4">
    <source>
        <dbReference type="ARBA" id="ARBA00023145"/>
    </source>
</evidence>
<dbReference type="EMBL" id="JAAFYZ010000031">
    <property type="protein sequence ID" value="MBS2547615.1"/>
    <property type="molecule type" value="Genomic_DNA"/>
</dbReference>
<dbReference type="PANTHER" id="PTHR34218:SF3">
    <property type="entry name" value="ACYL-HOMOSERINE LACTONE ACYLASE PVDQ"/>
    <property type="match status" value="1"/>
</dbReference>
<gene>
    <name evidence="5" type="ORF">KGQ19_12100</name>
</gene>
<dbReference type="SUPFAM" id="SSF56235">
    <property type="entry name" value="N-terminal nucleophile aminohydrolases (Ntn hydrolases)"/>
    <property type="match status" value="1"/>
</dbReference>
<reference evidence="5 6" key="1">
    <citation type="submission" date="2020-02" db="EMBL/GenBank/DDBJ databases">
        <title>Acidophilic actinobacteria isolated from forest soil.</title>
        <authorList>
            <person name="Golinska P."/>
        </authorList>
    </citation>
    <scope>NUCLEOTIDE SEQUENCE [LARGE SCALE GENOMIC DNA]</scope>
    <source>
        <strain evidence="5 6">NL8</strain>
    </source>
</reference>
<dbReference type="InterPro" id="IPR043146">
    <property type="entry name" value="Penicillin_amidase_N_B-knob"/>
</dbReference>
<dbReference type="RefSeq" id="WP_212009198.1">
    <property type="nucleotide sequence ID" value="NZ_JAAFYZ010000031.1"/>
</dbReference>
<dbReference type="Pfam" id="PF01804">
    <property type="entry name" value="Penicil_amidase"/>
    <property type="match status" value="1"/>
</dbReference>
<sequence>MTGTAEAADSVPAATLHGHAVTIQRTEYGIPHISAGNYGDLGYGYGYAFAQDNFCELADRVLTLRGERSRYFGPDALNDDALGETADNLSSDTYFQGIRQAGTVRRLVAQPAPYGPTAQVKQMVDGYVAGVNRYLGDTGVAGLPDPTCRGKAWVGPITASDIWTGILDLDQVAGTSGVKKFVGDAAPPTAAGAAVSIGSALGSVSTPTGPAPGGVPALPTSAGGLGSNGWALGRDATSAHDAMVLGNPHLPWLGNARLYQVQLTIPGVMDVSGVSIYGTPVVVLGHTQNLAWTQTTSYASHAEFYRLTLAPGDPTSYLVDGKKVAMAKRTVRVSVLGADGKQKTVTRTLYDSRYGPVLGYGWDAGSALSIRDANAENIRSMNEWLAMDSAQSLGQLRAVQRTYQGMPWTYTTAADAGGSVYFTDSSIVPDLTDAQLTRCTLPADAGPPALDGSTRACDWGDDPTALEPGVYGPAHAPALTRSDYVANSNNDPALANPSAPLTGYPAVYGTTTQLFPRPQLGLRMIADRLTGADGLGKPGFTLASLQATTLGDRDLSGEFGRDDAVAMCRAHPVLTASDGKQIDVRAACDALAAWDLHGGATSRGAVLWAAFFDPLLETTNGAWARVPFDPAHPLTTPSGVNGDNPRVRTALADAVESLAAQGLPPDVATGEAYRWAGVPLHGCTDDSGCFNVLTAQPTSGTAGGLDPSPANYAAGSTFIMAVELTPAGPRTRTVLTYSESTNPKSPHYADQTALFSKKQWVTERFTPAEIKAAPGLQTTVLRR</sequence>
<dbReference type="InterPro" id="IPR002692">
    <property type="entry name" value="S45"/>
</dbReference>
<dbReference type="Gene3D" id="2.30.120.10">
    <property type="match status" value="1"/>
</dbReference>
<dbReference type="Gene3D" id="1.10.1400.10">
    <property type="match status" value="1"/>
</dbReference>
<comment type="similarity">
    <text evidence="1">Belongs to the peptidase S45 family.</text>
</comment>
<proteinExistence type="inferred from homology"/>
<dbReference type="InterPro" id="IPR023343">
    <property type="entry name" value="Penicillin_amidase_dom1"/>
</dbReference>
<accession>A0ABS5KNM3</accession>
<dbReference type="InterPro" id="IPR029055">
    <property type="entry name" value="Ntn_hydrolases_N"/>
</dbReference>
<dbReference type="Proteomes" id="UP000730482">
    <property type="component" value="Unassembled WGS sequence"/>
</dbReference>
<evidence type="ECO:0000313" key="5">
    <source>
        <dbReference type="EMBL" id="MBS2547615.1"/>
    </source>
</evidence>
<dbReference type="Gene3D" id="1.10.439.10">
    <property type="entry name" value="Penicillin Amidohydrolase, domain 1"/>
    <property type="match status" value="1"/>
</dbReference>
<evidence type="ECO:0000256" key="2">
    <source>
        <dbReference type="ARBA" id="ARBA00022729"/>
    </source>
</evidence>
<name>A0ABS5KNM3_9ACTN</name>
<comment type="caution">
    <text evidence="5">The sequence shown here is derived from an EMBL/GenBank/DDBJ whole genome shotgun (WGS) entry which is preliminary data.</text>
</comment>
<evidence type="ECO:0000256" key="3">
    <source>
        <dbReference type="ARBA" id="ARBA00022801"/>
    </source>
</evidence>
<keyword evidence="6" id="KW-1185">Reference proteome</keyword>
<dbReference type="Gene3D" id="3.60.20.10">
    <property type="entry name" value="Glutamine Phosphoribosylpyrophosphate, subunit 1, domain 1"/>
    <property type="match status" value="1"/>
</dbReference>
<protein>
    <submittedName>
        <fullName evidence="5">Penicillin acylase family protein</fullName>
    </submittedName>
</protein>
<evidence type="ECO:0000256" key="1">
    <source>
        <dbReference type="ARBA" id="ARBA00006586"/>
    </source>
</evidence>